<keyword evidence="3" id="KW-1185">Reference proteome</keyword>
<name>A1TFY1_MYCVP</name>
<dbReference type="STRING" id="350058.Mvan_5310"/>
<proteinExistence type="predicted"/>
<evidence type="ECO:0000313" key="2">
    <source>
        <dbReference type="EMBL" id="ABM16081.1"/>
    </source>
</evidence>
<dbReference type="KEGG" id="mva:Mvan_5310"/>
<evidence type="ECO:0000313" key="3">
    <source>
        <dbReference type="Proteomes" id="UP000009159"/>
    </source>
</evidence>
<sequence length="205" mass="21543">MTSSGGITFITMNRLAATSAAALATMLMAALTASPPATAASNTATSSIAVDPATQIQMHVTANCDPAQNRCFFNTSANLLTPNGPTGFPGDTWARQTVTLRSNSQDVWQEAWYSAPAGTPRELKGANHNNVLSRMLKSLRDVEVSVTYFGGGPIERFTTDGDSVPTEWTTGLPAKGSDFIVCSQIQVVYGGVNLTTPSACAQTTF</sequence>
<protein>
    <recommendedName>
        <fullName evidence="4">Secreted protein</fullName>
    </recommendedName>
</protein>
<feature type="chain" id="PRO_5002637611" description="Secreted protein" evidence="1">
    <location>
        <begin position="40"/>
        <end position="205"/>
    </location>
</feature>
<dbReference type="EMBL" id="CP000511">
    <property type="protein sequence ID" value="ABM16081.1"/>
    <property type="molecule type" value="Genomic_DNA"/>
</dbReference>
<keyword evidence="1" id="KW-0732">Signal</keyword>
<dbReference type="HOGENOM" id="CLU_1523551_0_0_11"/>
<dbReference type="Proteomes" id="UP000009159">
    <property type="component" value="Chromosome"/>
</dbReference>
<feature type="signal peptide" evidence="1">
    <location>
        <begin position="1"/>
        <end position="39"/>
    </location>
</feature>
<organism evidence="2 3">
    <name type="scientific">Mycolicibacterium vanbaalenii (strain DSM 7251 / JCM 13017 / BCRC 16820 / KCTC 9966 / NRRL B-24157 / PYR-1)</name>
    <name type="common">Mycobacterium vanbaalenii</name>
    <dbReference type="NCBI Taxonomy" id="350058"/>
    <lineage>
        <taxon>Bacteria</taxon>
        <taxon>Bacillati</taxon>
        <taxon>Actinomycetota</taxon>
        <taxon>Actinomycetes</taxon>
        <taxon>Mycobacteriales</taxon>
        <taxon>Mycobacteriaceae</taxon>
        <taxon>Mycolicibacterium</taxon>
    </lineage>
</organism>
<dbReference type="eggNOG" id="ENOG5031GKT">
    <property type="taxonomic scope" value="Bacteria"/>
</dbReference>
<dbReference type="AlphaFoldDB" id="A1TFY1"/>
<gene>
    <name evidence="2" type="ordered locus">Mvan_5310</name>
</gene>
<reference evidence="2" key="1">
    <citation type="submission" date="2006-12" db="EMBL/GenBank/DDBJ databases">
        <title>Complete sequence of Mycobacterium vanbaalenii PYR-1.</title>
        <authorList>
            <consortium name="US DOE Joint Genome Institute"/>
            <person name="Copeland A."/>
            <person name="Lucas S."/>
            <person name="Lapidus A."/>
            <person name="Barry K."/>
            <person name="Detter J.C."/>
            <person name="Glavina del Rio T."/>
            <person name="Hammon N."/>
            <person name="Israni S."/>
            <person name="Dalin E."/>
            <person name="Tice H."/>
            <person name="Pitluck S."/>
            <person name="Singan V."/>
            <person name="Schmutz J."/>
            <person name="Larimer F."/>
            <person name="Land M."/>
            <person name="Hauser L."/>
            <person name="Kyrpides N."/>
            <person name="Anderson I.J."/>
            <person name="Miller C."/>
            <person name="Richardson P."/>
        </authorList>
    </citation>
    <scope>NUCLEOTIDE SEQUENCE [LARGE SCALE GENOMIC DNA]</scope>
    <source>
        <strain evidence="2">PYR-1</strain>
    </source>
</reference>
<evidence type="ECO:0008006" key="4">
    <source>
        <dbReference type="Google" id="ProtNLM"/>
    </source>
</evidence>
<evidence type="ECO:0000256" key="1">
    <source>
        <dbReference type="SAM" id="SignalP"/>
    </source>
</evidence>
<accession>A1TFY1</accession>